<dbReference type="SUPFAM" id="SSF56235">
    <property type="entry name" value="N-terminal nucleophile aminohydrolases (Ntn hydrolases)"/>
    <property type="match status" value="1"/>
</dbReference>
<dbReference type="SUPFAM" id="SSF52402">
    <property type="entry name" value="Adenine nucleotide alpha hydrolases-like"/>
    <property type="match status" value="1"/>
</dbReference>
<feature type="domain" description="Asparagine synthetase" evidence="2">
    <location>
        <begin position="273"/>
        <end position="668"/>
    </location>
</feature>
<protein>
    <recommendedName>
        <fullName evidence="2">Asparagine synthetase domain-containing protein</fullName>
    </recommendedName>
</protein>
<reference evidence="3" key="1">
    <citation type="journal article" date="2014" name="Int. J. Syst. Evol. Microbiol.">
        <title>Complete genome sequence of Corynebacterium casei LMG S-19264T (=DSM 44701T), isolated from a smear-ripened cheese.</title>
        <authorList>
            <consortium name="US DOE Joint Genome Institute (JGI-PGF)"/>
            <person name="Walter F."/>
            <person name="Albersmeier A."/>
            <person name="Kalinowski J."/>
            <person name="Ruckert C."/>
        </authorList>
    </citation>
    <scope>NUCLEOTIDE SEQUENCE</scope>
    <source>
        <strain evidence="3">JCM 5069</strain>
    </source>
</reference>
<sequence length="706" mass="73066">MRWLVGWSSATAGALRPGAVRPAPAGGWSDVEGETVHPVGSQLLWGDPDPLWAVGDWRPDEVRVVKADAETRIAVLGTCAATDEQLRVALFAARGGALRHLTAWAGSYTAVVQVGRRVTVAGDLAGARPVFHTPWAGGTAYATAALPLADLIEAPLDIGHLAALLAAPDVPEAIQDSTPYDGVRRIPPGHALVLRTGAREIAGYEPVASLAVAAPPVDAASAVEGVRDALVEAVRARLAAPRHVPGAGIDPGPVPGMGPAERRAARGMPVPGIGADLSGGPASGTLALLAAGLPGMPGTVLGHGTGAGERLLAVTFNDLAVGGQEAELERAGAIAANPRLHHVVVAGGEEALPYASLDAPLTDEPGPSLVVAARHRARLAAGSADHFTGYGARQVLDAHPARLADLLMDRKRRHLVRPVAALAKADGSVMVPARVYSAARRLARTPYRAGVDALADLLLRRRFDRTGDLGGPVDASLAALAWGRPGPAARWLTGEALAEVSVRLSTAAARPGPGSGLRPGDFRARAALARYAADLRILEQAAEIRFQRLHTPFLDNQVVRACRALPVALRVQPGARAAVLRKVLEGSGVADLPAGWGAPTPAGSSAAVRIGMRTAIGDLVSLFDTPLLAEAGLVEARVVRKALRAASEGEPLPLDGLADLVSLEVWLRRLLARRGTCWTGTPSRQRAVPSGSVVPQRDALGAARRQ</sequence>
<evidence type="ECO:0000259" key="2">
    <source>
        <dbReference type="Pfam" id="PF00733"/>
    </source>
</evidence>
<dbReference type="InterPro" id="IPR001962">
    <property type="entry name" value="Asn_synthase"/>
</dbReference>
<dbReference type="Proteomes" id="UP000603708">
    <property type="component" value="Unassembled WGS sequence"/>
</dbReference>
<evidence type="ECO:0000256" key="1">
    <source>
        <dbReference type="SAM" id="MobiDB-lite"/>
    </source>
</evidence>
<keyword evidence="4" id="KW-1185">Reference proteome</keyword>
<accession>A0A919FSB7</accession>
<dbReference type="GO" id="GO:0006529">
    <property type="term" value="P:asparagine biosynthetic process"/>
    <property type="evidence" value="ECO:0007669"/>
    <property type="project" value="InterPro"/>
</dbReference>
<feature type="region of interest" description="Disordered" evidence="1">
    <location>
        <begin position="680"/>
        <end position="706"/>
    </location>
</feature>
<dbReference type="Pfam" id="PF00733">
    <property type="entry name" value="Asn_synthase"/>
    <property type="match status" value="1"/>
</dbReference>
<name>A0A919FSB7_9ACTN</name>
<dbReference type="GO" id="GO:0004066">
    <property type="term" value="F:asparagine synthase (glutamine-hydrolyzing) activity"/>
    <property type="evidence" value="ECO:0007669"/>
    <property type="project" value="InterPro"/>
</dbReference>
<evidence type="ECO:0000313" key="3">
    <source>
        <dbReference type="EMBL" id="GHH71039.1"/>
    </source>
</evidence>
<comment type="caution">
    <text evidence="3">The sequence shown here is derived from an EMBL/GenBank/DDBJ whole genome shotgun (WGS) entry which is preliminary data.</text>
</comment>
<dbReference type="Gene3D" id="3.40.50.620">
    <property type="entry name" value="HUPs"/>
    <property type="match status" value="1"/>
</dbReference>
<organism evidence="3 4">
    <name type="scientific">Streptomyces sulfonofaciens</name>
    <dbReference type="NCBI Taxonomy" id="68272"/>
    <lineage>
        <taxon>Bacteria</taxon>
        <taxon>Bacillati</taxon>
        <taxon>Actinomycetota</taxon>
        <taxon>Actinomycetes</taxon>
        <taxon>Kitasatosporales</taxon>
        <taxon>Streptomycetaceae</taxon>
        <taxon>Streptomyces</taxon>
    </lineage>
</organism>
<dbReference type="InterPro" id="IPR029055">
    <property type="entry name" value="Ntn_hydrolases_N"/>
</dbReference>
<dbReference type="EMBL" id="BNCD01000001">
    <property type="protein sequence ID" value="GHH71039.1"/>
    <property type="molecule type" value="Genomic_DNA"/>
</dbReference>
<dbReference type="InterPro" id="IPR014729">
    <property type="entry name" value="Rossmann-like_a/b/a_fold"/>
</dbReference>
<dbReference type="RefSeq" id="WP_189929227.1">
    <property type="nucleotide sequence ID" value="NZ_BNCD01000001.1"/>
</dbReference>
<proteinExistence type="predicted"/>
<dbReference type="Gene3D" id="3.60.20.10">
    <property type="entry name" value="Glutamine Phosphoribosylpyrophosphate, subunit 1, domain 1"/>
    <property type="match status" value="1"/>
</dbReference>
<dbReference type="AlphaFoldDB" id="A0A919FSB7"/>
<gene>
    <name evidence="3" type="ORF">GCM10018793_06100</name>
</gene>
<reference evidence="3" key="2">
    <citation type="submission" date="2020-09" db="EMBL/GenBank/DDBJ databases">
        <authorList>
            <person name="Sun Q."/>
            <person name="Ohkuma M."/>
        </authorList>
    </citation>
    <scope>NUCLEOTIDE SEQUENCE</scope>
    <source>
        <strain evidence="3">JCM 5069</strain>
    </source>
</reference>
<evidence type="ECO:0000313" key="4">
    <source>
        <dbReference type="Proteomes" id="UP000603708"/>
    </source>
</evidence>